<sequence length="1069" mass="115782">MNGCGRGRWSAKPAVDRVDGMSLIRTAISRQVTVTVGVLLTLLFGLIGLRQIPVQLTPEVAKPEITVSTLWPGASPEDVEKELVQRQEDQLKSVQGVVEMKSESSDSNGRVVLSFAPGTDMDAALLKVSNALGRVQNLPNEAERPVISAVNTEDRPIAWLILQTAPGNTTPIDHYQNFTEDYVKARFERVPGVARSNVFGGRERELQVIVDPARLSGFGLTLGDFMRGLDAENVNRSAGSFDEGKRRYIVRTYGELVTPEQVAQVALRTEDGRRILVGDVAETRFGFKRATVSVRQNGRPSIAINCQRENGANVLAVMAGIKAAIAELNAGILRQRGLTLTQVYDETEYITSAIDLVQQNLVIGGGLAILVLLLFLRSFSGTLIVGTAIPISVIGTFVVMFLAGRSLNVISLAGLAFAVGMVVDNAIVVLENIYRHRQMGKSRPQAALDGTREVWGAVLSSTLTTIAVFLPILFIVQESGQLFRDIAIAICAAVGFSLVVAVTVIPSFAGRIIGGGRSSRRTGSVGSLFGLVPLARALTDRLAAWTSHVGRRPRLQLLTVLLLTGTALATAWWLAPKPEYLPTGNRNLVIGLLLPPPGYNVEEFTQIGKKLERAFSPLYEKDLAAPAGLPKISSFFYVASSRRIFMGMRTVDPKRIRELIPFAKKELRKVPGMIALVFQTSLFERGLSGGNTVDIEFSGNDLERLVNIGRQAFGATLGAAPGAQIRPVPSLDLGNPEIRVIPDRVRLADFGLSARDVGIAVDAFLDGAVASKVNVDGEELDLTVIGRDDQADRIEEIGQLLLRAPGGQRVPLESVAAVRLMAGPEQINHSERQRTITLKVTAPAGMTLKELMDRIRGKVIEPFRQGGIIPPEVRVRLSGTARKLDETFAVLKWNFVLAILITYLLMAALFESFFYPFVIMFSVPLAMAGGFLGLTLVNLTIGYQPLDILTMLGFIILIGTVVNNAILIVHQALNFMRQEGLEYHQALSESVRSRVRPIFMSVLTSVFGMLPLILFPGAGSELYRGLGSVVVGGLVVSTIFTLLLVPALFSLMVGVRQHLTGQVAKGVGE</sequence>
<evidence type="ECO:0000256" key="1">
    <source>
        <dbReference type="SAM" id="Phobius"/>
    </source>
</evidence>
<feature type="transmembrane region" description="Helical" evidence="1">
    <location>
        <begin position="486"/>
        <end position="510"/>
    </location>
</feature>
<reference evidence="2 3" key="1">
    <citation type="submission" date="2017-03" db="EMBL/GenBank/DDBJ databases">
        <title>Genome sequence of Geothermobacter sp. EPR-M, Deep-Sea Iron Reducer.</title>
        <authorList>
            <person name="Tully B."/>
            <person name="Savalia P."/>
            <person name="Abuyen K."/>
            <person name="Baughan C."/>
            <person name="Romero E."/>
            <person name="Ronkowski C."/>
            <person name="Torres B."/>
            <person name="Tremblay J."/>
            <person name="Trujillo A."/>
            <person name="Tyler M."/>
            <person name="Perez-Rodriguez I."/>
            <person name="Amend J."/>
        </authorList>
    </citation>
    <scope>NUCLEOTIDE SEQUENCE [LARGE SCALE GENOMIC DNA]</scope>
    <source>
        <strain evidence="2 3">EPR-M</strain>
    </source>
</reference>
<feature type="transmembrane region" description="Helical" evidence="1">
    <location>
        <begin position="32"/>
        <end position="49"/>
    </location>
</feature>
<dbReference type="Proteomes" id="UP000193136">
    <property type="component" value="Unassembled WGS sequence"/>
</dbReference>
<evidence type="ECO:0000313" key="3">
    <source>
        <dbReference type="Proteomes" id="UP000193136"/>
    </source>
</evidence>
<gene>
    <name evidence="2" type="ORF">B5V00_03825</name>
</gene>
<dbReference type="Gene3D" id="1.20.1640.10">
    <property type="entry name" value="Multidrug efflux transporter AcrB transmembrane domain"/>
    <property type="match status" value="2"/>
</dbReference>
<dbReference type="Gene3D" id="3.30.70.1320">
    <property type="entry name" value="Multidrug efflux transporter AcrB pore domain like"/>
    <property type="match status" value="1"/>
</dbReference>
<feature type="transmembrane region" description="Helical" evidence="1">
    <location>
        <begin position="383"/>
        <end position="403"/>
    </location>
</feature>
<feature type="transmembrane region" description="Helical" evidence="1">
    <location>
        <begin position="1030"/>
        <end position="1055"/>
    </location>
</feature>
<evidence type="ECO:0008006" key="4">
    <source>
        <dbReference type="Google" id="ProtNLM"/>
    </source>
</evidence>
<feature type="transmembrane region" description="Helical" evidence="1">
    <location>
        <begin position="890"/>
        <end position="910"/>
    </location>
</feature>
<accession>A0A1X0YBF5</accession>
<dbReference type="PANTHER" id="PTHR32063:SF0">
    <property type="entry name" value="SWARMING MOTILITY PROTEIN SWRC"/>
    <property type="match status" value="1"/>
</dbReference>
<dbReference type="Gene3D" id="3.30.70.1430">
    <property type="entry name" value="Multidrug efflux transporter AcrB pore domain"/>
    <property type="match status" value="2"/>
</dbReference>
<keyword evidence="3" id="KW-1185">Reference proteome</keyword>
<dbReference type="AlphaFoldDB" id="A0A1X0YBF5"/>
<comment type="caution">
    <text evidence="2">The sequence shown here is derived from an EMBL/GenBank/DDBJ whole genome shotgun (WGS) entry which is preliminary data.</text>
</comment>
<dbReference type="InterPro" id="IPR027463">
    <property type="entry name" value="AcrB_DN_DC_subdom"/>
</dbReference>
<dbReference type="GO" id="GO:0042910">
    <property type="term" value="F:xenobiotic transmembrane transporter activity"/>
    <property type="evidence" value="ECO:0007669"/>
    <property type="project" value="TreeGrafter"/>
</dbReference>
<dbReference type="PRINTS" id="PR00702">
    <property type="entry name" value="ACRIFLAVINRP"/>
</dbReference>
<dbReference type="Gene3D" id="3.30.2090.10">
    <property type="entry name" value="Multidrug efflux transporter AcrB TolC docking domain, DN and DC subdomains"/>
    <property type="match status" value="2"/>
</dbReference>
<feature type="transmembrane region" description="Helical" evidence="1">
    <location>
        <begin position="356"/>
        <end position="376"/>
    </location>
</feature>
<proteinExistence type="predicted"/>
<feature type="transmembrane region" description="Helical" evidence="1">
    <location>
        <begin position="948"/>
        <end position="969"/>
    </location>
</feature>
<feature type="transmembrane region" description="Helical" evidence="1">
    <location>
        <begin position="409"/>
        <end position="433"/>
    </location>
</feature>
<dbReference type="PANTHER" id="PTHR32063">
    <property type="match status" value="1"/>
</dbReference>
<dbReference type="STRING" id="1969733.B5V00_03825"/>
<organism evidence="2 3">
    <name type="scientific">Geothermobacter hydrogeniphilus</name>
    <dbReference type="NCBI Taxonomy" id="1969733"/>
    <lineage>
        <taxon>Bacteria</taxon>
        <taxon>Pseudomonadati</taxon>
        <taxon>Thermodesulfobacteriota</taxon>
        <taxon>Desulfuromonadia</taxon>
        <taxon>Desulfuromonadales</taxon>
        <taxon>Geothermobacteraceae</taxon>
        <taxon>Geothermobacter</taxon>
    </lineage>
</organism>
<dbReference type="Pfam" id="PF00873">
    <property type="entry name" value="ACR_tran"/>
    <property type="match status" value="1"/>
</dbReference>
<dbReference type="Gene3D" id="3.30.70.1440">
    <property type="entry name" value="Multidrug efflux transporter AcrB pore domain"/>
    <property type="match status" value="1"/>
</dbReference>
<dbReference type="SUPFAM" id="SSF82714">
    <property type="entry name" value="Multidrug efflux transporter AcrB TolC docking domain, DN and DC subdomains"/>
    <property type="match status" value="2"/>
</dbReference>
<dbReference type="InterPro" id="IPR001036">
    <property type="entry name" value="Acrflvin-R"/>
</dbReference>
<dbReference type="EMBL" id="NAAD01000003">
    <property type="protein sequence ID" value="ORJ62423.1"/>
    <property type="molecule type" value="Genomic_DNA"/>
</dbReference>
<protein>
    <recommendedName>
        <fullName evidence="4">Hydrophobic/amphiphilic exporter-1, HAE1 family</fullName>
    </recommendedName>
</protein>
<dbReference type="OrthoDB" id="9807612at2"/>
<keyword evidence="1" id="KW-0472">Membrane</keyword>
<evidence type="ECO:0000313" key="2">
    <source>
        <dbReference type="EMBL" id="ORJ62423.1"/>
    </source>
</evidence>
<feature type="transmembrane region" description="Helical" evidence="1">
    <location>
        <begin position="555"/>
        <end position="575"/>
    </location>
</feature>
<dbReference type="SUPFAM" id="SSF82866">
    <property type="entry name" value="Multidrug efflux transporter AcrB transmembrane domain"/>
    <property type="match status" value="2"/>
</dbReference>
<dbReference type="GO" id="GO:0005886">
    <property type="term" value="C:plasma membrane"/>
    <property type="evidence" value="ECO:0007669"/>
    <property type="project" value="TreeGrafter"/>
</dbReference>
<keyword evidence="1" id="KW-1133">Transmembrane helix</keyword>
<dbReference type="SUPFAM" id="SSF82693">
    <property type="entry name" value="Multidrug efflux transporter AcrB pore domain, PN1, PN2, PC1 and PC2 subdomains"/>
    <property type="match status" value="2"/>
</dbReference>
<feature type="transmembrane region" description="Helical" evidence="1">
    <location>
        <begin position="998"/>
        <end position="1018"/>
    </location>
</feature>
<feature type="transmembrane region" description="Helical" evidence="1">
    <location>
        <begin position="917"/>
        <end position="942"/>
    </location>
</feature>
<feature type="transmembrane region" description="Helical" evidence="1">
    <location>
        <begin position="454"/>
        <end position="474"/>
    </location>
</feature>
<keyword evidence="1" id="KW-0812">Transmembrane</keyword>
<name>A0A1X0YBF5_9BACT</name>